<dbReference type="InterPro" id="IPR050214">
    <property type="entry name" value="Cys_Synth/Cystath_Beta-Synth"/>
</dbReference>
<dbReference type="SUPFAM" id="SSF53686">
    <property type="entry name" value="Tryptophan synthase beta subunit-like PLP-dependent enzymes"/>
    <property type="match status" value="1"/>
</dbReference>
<accession>A0A9R1AG43</accession>
<evidence type="ECO:0000259" key="13">
    <source>
        <dbReference type="Pfam" id="PF00291"/>
    </source>
</evidence>
<evidence type="ECO:0000256" key="9">
    <source>
        <dbReference type="PIRSR" id="PIRSR605856-50"/>
    </source>
</evidence>
<evidence type="ECO:0000256" key="11">
    <source>
        <dbReference type="RuleBase" id="RU003985"/>
    </source>
</evidence>
<evidence type="ECO:0000256" key="12">
    <source>
        <dbReference type="SAM" id="MobiDB-lite"/>
    </source>
</evidence>
<feature type="region of interest" description="Disordered" evidence="12">
    <location>
        <begin position="87"/>
        <end position="136"/>
    </location>
</feature>
<comment type="catalytic activity">
    <reaction evidence="11">
        <text>O-acetyl-L-serine + hydrogen sulfide = L-cysteine + acetate</text>
        <dbReference type="Rhea" id="RHEA:14829"/>
        <dbReference type="ChEBI" id="CHEBI:29919"/>
        <dbReference type="ChEBI" id="CHEBI:30089"/>
        <dbReference type="ChEBI" id="CHEBI:35235"/>
        <dbReference type="ChEBI" id="CHEBI:58340"/>
        <dbReference type="EC" id="2.5.1.47"/>
    </reaction>
</comment>
<dbReference type="Gene3D" id="3.40.50.1100">
    <property type="match status" value="2"/>
</dbReference>
<dbReference type="GO" id="GO:0006535">
    <property type="term" value="P:cysteine biosynthetic process from serine"/>
    <property type="evidence" value="ECO:0007669"/>
    <property type="project" value="UniProtKB-UniRule"/>
</dbReference>
<dbReference type="Gramene" id="TRITD5Bv1G006970.6">
    <property type="protein sequence ID" value="TRITD5Bv1G006970.6"/>
    <property type="gene ID" value="TRITD5Bv1G006970"/>
</dbReference>
<dbReference type="CDD" id="cd01561">
    <property type="entry name" value="CBS_like"/>
    <property type="match status" value="1"/>
</dbReference>
<keyword evidence="5 11" id="KW-0808">Transferase</keyword>
<evidence type="ECO:0000256" key="3">
    <source>
        <dbReference type="ARBA" id="ARBA00019371"/>
    </source>
</evidence>
<dbReference type="AlphaFoldDB" id="A0A9R1AG43"/>
<dbReference type="EC" id="2.5.1.47" evidence="11"/>
<organism evidence="14 15">
    <name type="scientific">Triticum turgidum subsp. durum</name>
    <name type="common">Durum wheat</name>
    <name type="synonym">Triticum durum</name>
    <dbReference type="NCBI Taxonomy" id="4567"/>
    <lineage>
        <taxon>Eukaryota</taxon>
        <taxon>Viridiplantae</taxon>
        <taxon>Streptophyta</taxon>
        <taxon>Embryophyta</taxon>
        <taxon>Tracheophyta</taxon>
        <taxon>Spermatophyta</taxon>
        <taxon>Magnoliopsida</taxon>
        <taxon>Liliopsida</taxon>
        <taxon>Poales</taxon>
        <taxon>Poaceae</taxon>
        <taxon>BOP clade</taxon>
        <taxon>Pooideae</taxon>
        <taxon>Triticodae</taxon>
        <taxon>Triticeae</taxon>
        <taxon>Triticinae</taxon>
        <taxon>Triticum</taxon>
    </lineage>
</organism>
<dbReference type="InterPro" id="IPR001216">
    <property type="entry name" value="P-phosphate_BS"/>
</dbReference>
<dbReference type="InterPro" id="IPR005859">
    <property type="entry name" value="CysK"/>
</dbReference>
<dbReference type="EMBL" id="LT934120">
    <property type="protein sequence ID" value="VAI26650.1"/>
    <property type="molecule type" value="Genomic_DNA"/>
</dbReference>
<feature type="binding site" evidence="9">
    <location>
        <begin position="317"/>
        <end position="321"/>
    </location>
    <ligand>
        <name>pyridoxal 5'-phosphate</name>
        <dbReference type="ChEBI" id="CHEBI:597326"/>
    </ligand>
</feature>
<dbReference type="GO" id="GO:0004124">
    <property type="term" value="F:cysteine synthase activity"/>
    <property type="evidence" value="ECO:0007669"/>
    <property type="project" value="UniProtKB-UniRule"/>
</dbReference>
<evidence type="ECO:0000256" key="4">
    <source>
        <dbReference type="ARBA" id="ARBA00022605"/>
    </source>
</evidence>
<evidence type="ECO:0000256" key="1">
    <source>
        <dbReference type="ARBA" id="ARBA00001933"/>
    </source>
</evidence>
<dbReference type="InterPro" id="IPR005856">
    <property type="entry name" value="Cys_synth"/>
</dbReference>
<comment type="similarity">
    <text evidence="2 11">Belongs to the cysteine synthase/cystathionine beta-synthase family.</text>
</comment>
<feature type="modified residue" description="N6-(pyridoxal phosphate)lysine" evidence="10">
    <location>
        <position position="180"/>
    </location>
</feature>
<protein>
    <recommendedName>
        <fullName evidence="3 11">Cysteine synthase</fullName>
        <ecNumber evidence="11">2.5.1.47</ecNumber>
    </recommendedName>
</protein>
<proteinExistence type="inferred from homology"/>
<feature type="domain" description="Tryptophan synthase beta chain-like PALP" evidence="13">
    <location>
        <begin position="143"/>
        <end position="431"/>
    </location>
</feature>
<evidence type="ECO:0000256" key="5">
    <source>
        <dbReference type="ARBA" id="ARBA00022679"/>
    </source>
</evidence>
<keyword evidence="4 11" id="KW-0028">Amino-acid biosynthesis</keyword>
<dbReference type="InterPro" id="IPR001926">
    <property type="entry name" value="TrpB-like_PALP"/>
</dbReference>
<dbReference type="PANTHER" id="PTHR10314">
    <property type="entry name" value="CYSTATHIONINE BETA-SYNTHASE"/>
    <property type="match status" value="1"/>
</dbReference>
<feature type="binding site" evidence="9">
    <location>
        <position position="405"/>
    </location>
    <ligand>
        <name>pyridoxal 5'-phosphate</name>
        <dbReference type="ChEBI" id="CHEBI:597326"/>
    </ligand>
</feature>
<evidence type="ECO:0000256" key="7">
    <source>
        <dbReference type="ARBA" id="ARBA00023192"/>
    </source>
</evidence>
<evidence type="ECO:0000256" key="2">
    <source>
        <dbReference type="ARBA" id="ARBA00007103"/>
    </source>
</evidence>
<keyword evidence="15" id="KW-1185">Reference proteome</keyword>
<comment type="cofactor">
    <cofactor evidence="1 9 11">
        <name>pyridoxal 5'-phosphate</name>
        <dbReference type="ChEBI" id="CHEBI:597326"/>
    </cofactor>
</comment>
<dbReference type="FunFam" id="3.40.50.1100:FF:000130">
    <property type="entry name" value="Cysteine synthase"/>
    <property type="match status" value="1"/>
</dbReference>
<dbReference type="InterPro" id="IPR036052">
    <property type="entry name" value="TrpB-like_PALP_sf"/>
</dbReference>
<evidence type="ECO:0000313" key="14">
    <source>
        <dbReference type="EMBL" id="VAI26650.1"/>
    </source>
</evidence>
<sequence>MKTEFSTHLHLCMYAAVSCCFTQGRHAIHTYPVAANAVQVQRTPFAPVHQRQPPPAGPARSVTVHGTPRLAAERGAGPHLRHQPLLYKASRPPPASSSHQFQDNQRQPPLRPAPAPGGSLRCQIGNPTGGMGEASSPAIAKDVTELIGNTPLVYLNKVTDGCVGRVAAKLESMEPCSSVKDRIGYSMITDAEEKGFIVPGKVGSVLIEPTSGNTGIGLAFMAAAKGYRLVLTMPASMSMERRIILKAFGAELILTDPLLGMKGAVQKAEELAAKTPNSYILQQFENPANPKIHYETTGPEIWKGTGGKIDGLVSGIGTGGTITGTGKYLKEQNSNIKLYGVEPTESAVLNGGKPGPHKIQGIGAGFIPGVLDVDIIDETIQVSSDESIEMAKSLALKEGLLVGISSGAAAAAAIKVAQRPENAGKLFVVVFPSFGERYLSSVLFHSIKKEAESMVVE</sequence>
<gene>
    <name evidence="14" type="ORF">TRITD_5Bv1G006970</name>
</gene>
<evidence type="ECO:0000313" key="15">
    <source>
        <dbReference type="Proteomes" id="UP000324705"/>
    </source>
</evidence>
<dbReference type="Pfam" id="PF00291">
    <property type="entry name" value="PALP"/>
    <property type="match status" value="1"/>
</dbReference>
<dbReference type="NCBIfam" id="TIGR01136">
    <property type="entry name" value="cysKM"/>
    <property type="match status" value="1"/>
</dbReference>
<evidence type="ECO:0000256" key="10">
    <source>
        <dbReference type="PIRSR" id="PIRSR605856-51"/>
    </source>
</evidence>
<name>A0A9R1AG43_TRITD</name>
<comment type="pathway">
    <text evidence="8">Amino-acid biosynthesis.</text>
</comment>
<keyword evidence="7 11" id="KW-0198">Cysteine biosynthesis</keyword>
<dbReference type="PROSITE" id="PS00901">
    <property type="entry name" value="CYS_SYNTHASE"/>
    <property type="match status" value="1"/>
</dbReference>
<dbReference type="FunFam" id="3.40.50.1100:FF:000006">
    <property type="entry name" value="Cysteine synthase"/>
    <property type="match status" value="1"/>
</dbReference>
<dbReference type="PROSITE" id="PS51257">
    <property type="entry name" value="PROKAR_LIPOPROTEIN"/>
    <property type="match status" value="1"/>
</dbReference>
<keyword evidence="6 9" id="KW-0663">Pyridoxal phosphate</keyword>
<dbReference type="NCBIfam" id="TIGR01139">
    <property type="entry name" value="cysK"/>
    <property type="match status" value="1"/>
</dbReference>
<evidence type="ECO:0000256" key="6">
    <source>
        <dbReference type="ARBA" id="ARBA00022898"/>
    </source>
</evidence>
<dbReference type="Proteomes" id="UP000324705">
    <property type="component" value="Chromosome 5B"/>
</dbReference>
<feature type="binding site" evidence="9">
    <location>
        <position position="213"/>
    </location>
    <ligand>
        <name>pyridoxal 5'-phosphate</name>
        <dbReference type="ChEBI" id="CHEBI:597326"/>
    </ligand>
</feature>
<reference evidence="14 15" key="1">
    <citation type="submission" date="2017-09" db="EMBL/GenBank/DDBJ databases">
        <authorList>
            <consortium name="International Durum Wheat Genome Sequencing Consortium (IDWGSC)"/>
            <person name="Milanesi L."/>
        </authorList>
    </citation>
    <scope>NUCLEOTIDE SEQUENCE [LARGE SCALE GENOMIC DNA]</scope>
    <source>
        <strain evidence="15">cv. Svevo</strain>
    </source>
</reference>
<evidence type="ECO:0000256" key="8">
    <source>
        <dbReference type="ARBA" id="ARBA00029440"/>
    </source>
</evidence>